<keyword evidence="1" id="KW-0812">Transmembrane</keyword>
<evidence type="ECO:0000256" key="1">
    <source>
        <dbReference type="SAM" id="Phobius"/>
    </source>
</evidence>
<name>A0A090TG41_9VIBR</name>
<sequence>MAHQCAESTLFDYNDEYKGDLPKYQDHFRSSDHDPAVIDLNINGGSVGVFALSVLGLMGWRRRQVSR</sequence>
<dbReference type="AlphaFoldDB" id="A0A090TG41"/>
<dbReference type="Proteomes" id="UP000029224">
    <property type="component" value="Unassembled WGS sequence"/>
</dbReference>
<feature type="transmembrane region" description="Helical" evidence="1">
    <location>
        <begin position="40"/>
        <end position="60"/>
    </location>
</feature>
<protein>
    <submittedName>
        <fullName evidence="2">Extracellular deoxyribonuclease Xds</fullName>
    </submittedName>
</protein>
<evidence type="ECO:0000313" key="2">
    <source>
        <dbReference type="EMBL" id="GAL37734.1"/>
    </source>
</evidence>
<dbReference type="InterPro" id="IPR020008">
    <property type="entry name" value="GlyGly_CTERM"/>
</dbReference>
<reference evidence="2 3" key="1">
    <citation type="submission" date="2014-09" db="EMBL/GenBank/DDBJ databases">
        <title>Vibrio maritimus JCM 19240. (C210) whole genome shotgun sequence.</title>
        <authorList>
            <person name="Sawabe T."/>
            <person name="Meirelles P."/>
            <person name="Nakanishi M."/>
            <person name="Sayaka M."/>
            <person name="Hattori M."/>
            <person name="Ohkuma M."/>
        </authorList>
    </citation>
    <scope>NUCLEOTIDE SEQUENCE [LARGE SCALE GENOMIC DNA]</scope>
    <source>
        <strain evidence="2 3">JCM 19240</strain>
    </source>
</reference>
<comment type="caution">
    <text evidence="2">The sequence shown here is derived from an EMBL/GenBank/DDBJ whole genome shotgun (WGS) entry which is preliminary data.</text>
</comment>
<accession>A0A090TG41</accession>
<gene>
    <name evidence="2" type="ORF">JCM19240_187</name>
</gene>
<evidence type="ECO:0000313" key="3">
    <source>
        <dbReference type="Proteomes" id="UP000029224"/>
    </source>
</evidence>
<dbReference type="EMBL" id="BBMT01000020">
    <property type="protein sequence ID" value="GAL37734.1"/>
    <property type="molecule type" value="Genomic_DNA"/>
</dbReference>
<organism evidence="2 3">
    <name type="scientific">Vibrio maritimus</name>
    <dbReference type="NCBI Taxonomy" id="990268"/>
    <lineage>
        <taxon>Bacteria</taxon>
        <taxon>Pseudomonadati</taxon>
        <taxon>Pseudomonadota</taxon>
        <taxon>Gammaproteobacteria</taxon>
        <taxon>Vibrionales</taxon>
        <taxon>Vibrionaceae</taxon>
        <taxon>Vibrio</taxon>
    </lineage>
</organism>
<keyword evidence="1" id="KW-1133">Transmembrane helix</keyword>
<keyword evidence="1" id="KW-0472">Membrane</keyword>
<keyword evidence="3" id="KW-1185">Reference proteome</keyword>
<reference evidence="2 3" key="2">
    <citation type="submission" date="2014-09" db="EMBL/GenBank/DDBJ databases">
        <authorList>
            <consortium name="NBRP consortium"/>
            <person name="Sawabe T."/>
            <person name="Meirelles P."/>
            <person name="Nakanishi M."/>
            <person name="Sayaka M."/>
            <person name="Hattori M."/>
            <person name="Ohkuma M."/>
        </authorList>
    </citation>
    <scope>NUCLEOTIDE SEQUENCE [LARGE SCALE GENOMIC DNA]</scope>
    <source>
        <strain evidence="2 3">JCM 19240</strain>
    </source>
</reference>
<proteinExistence type="predicted"/>
<dbReference type="NCBIfam" id="TIGR03501">
    <property type="entry name" value="GlyGly_CTERM"/>
    <property type="match status" value="1"/>
</dbReference>